<dbReference type="PROSITE" id="PS50082">
    <property type="entry name" value="WD_REPEATS_2"/>
    <property type="match status" value="1"/>
</dbReference>
<feature type="region of interest" description="Disordered" evidence="4">
    <location>
        <begin position="133"/>
        <end position="160"/>
    </location>
</feature>
<dbReference type="PANTHER" id="PTHR22838:SF0">
    <property type="entry name" value="WD REPEAT-CONTAINING PROTEIN 26"/>
    <property type="match status" value="1"/>
</dbReference>
<keyword evidence="2" id="KW-0677">Repeat</keyword>
<dbReference type="PANTHER" id="PTHR22838">
    <property type="entry name" value="WD REPEAT PROTEIN 26-RELATED"/>
    <property type="match status" value="1"/>
</dbReference>
<dbReference type="Proteomes" id="UP000007431">
    <property type="component" value="Unassembled WGS sequence"/>
</dbReference>
<feature type="transmembrane region" description="Helical" evidence="5">
    <location>
        <begin position="367"/>
        <end position="387"/>
    </location>
</feature>
<evidence type="ECO:0000313" key="7">
    <source>
        <dbReference type="Proteomes" id="UP000007431"/>
    </source>
</evidence>
<proteinExistence type="predicted"/>
<dbReference type="STRING" id="578458.D8QHH5"/>
<evidence type="ECO:0000256" key="2">
    <source>
        <dbReference type="ARBA" id="ARBA00022737"/>
    </source>
</evidence>
<dbReference type="InParanoid" id="D8QHH5"/>
<dbReference type="OrthoDB" id="972532at2759"/>
<reference evidence="6 7" key="1">
    <citation type="journal article" date="2010" name="Nat. Biotechnol.">
        <title>Genome sequence of the model mushroom Schizophyllum commune.</title>
        <authorList>
            <person name="Ohm R.A."/>
            <person name="de Jong J.F."/>
            <person name="Lugones L.G."/>
            <person name="Aerts A."/>
            <person name="Kothe E."/>
            <person name="Stajich J.E."/>
            <person name="de Vries R.P."/>
            <person name="Record E."/>
            <person name="Levasseur A."/>
            <person name="Baker S.E."/>
            <person name="Bartholomew K.A."/>
            <person name="Coutinho P.M."/>
            <person name="Erdmann S."/>
            <person name="Fowler T.J."/>
            <person name="Gathman A.C."/>
            <person name="Lombard V."/>
            <person name="Henrissat B."/>
            <person name="Knabe N."/>
            <person name="Kuees U."/>
            <person name="Lilly W.W."/>
            <person name="Lindquist E."/>
            <person name="Lucas S."/>
            <person name="Magnuson J.K."/>
            <person name="Piumi F."/>
            <person name="Raudaskoski M."/>
            <person name="Salamov A."/>
            <person name="Schmutz J."/>
            <person name="Schwarze F.W.M.R."/>
            <person name="vanKuyk P.A."/>
            <person name="Horton J.S."/>
            <person name="Grigoriev I.V."/>
            <person name="Woesten H.A.B."/>
        </authorList>
    </citation>
    <scope>NUCLEOTIDE SEQUENCE [LARGE SCALE GENOMIC DNA]</scope>
    <source>
        <strain evidence="7">H4-8 / FGSC 9210</strain>
    </source>
</reference>
<sequence>MPTGIADLTEGSGAATPTRKPTTKKTRKDTILSLVEALLQDGANSDSAQGEHVFEDDHDVPTVDEHLQVRGAEEFRAFEKRVNALDKELRNFAHASRQLGSSVAILSSAFYLRERLAQILVLFHENASDLFPRKIQHRKPPPAPAESVPNRRKRRVRDAQSKINPHVARPAVKEDLDLEHFPEQFEALAVDVKKFVQSLNEFPEFMDDAVNASVEAFEGDLKYWASCLREYEGQFRYPAVQRYVHDLCSEMGSHLDNITSTLCMFIEVGVPTIRFAQKHGANNLLNLSTVATFFSAVTATTMQFSYELPSDNAVSVAVNCFWFGSLVFSIAAAVNSLLGLTWKQAMYRSPGHKVPWWVSIWIKRSPLVFLVMSVACFSIGLCCFSYASLQNNVTSVLTTILTVITNFGLAAVSAWFATERYIFLRHRGRKWLSDVLRENNVKFLNLPAIRATRKAFHTTTRPITKASRTLYLLSAKTISMLSLSESDRSDDLESATLPTHRKESTEGSTMRPARPSDVTGSPSPVLDRRSTSPFTPPSSPTPLLRSNGSVVGVVGAAMQAAGIDELPLQPSKGRQLWRNALRTIRLANAGAASPTAVSSPRSPQRQRTSSSTPGMSEPIKVPPSKSRVTVLVQKLRELEPTQEIAAHSALVRHLQFSPDGKYLATSSWDRTSIVFKVGDPLVPHRTLAHTQGFVGQVAWSPKGNLLLTKFSRGMKVWMAENGVCMRTIDRGRNVESITWFPDGNAFLSVETDLTDGMVGTVVTKLNIKGRILDQFHLERVKLHDVAVTPDAVRFIGVGPLLSSQDGLIPKKSRAEKRLIGKFGQTSYISWLIIVTVYNMETNKVENQTPVLNDVRDITISRNAKHSLTALVSYENKAPPQRWKMDLVKDMKDPTQQAMIGRLSLVHTYMPKDSSTDFAGQSYFGGKNDELVLCAGKSGEINIWDAESGALLHHVRGDEIGGDLTTLGWNYAVDDPFMFAVGSHDGAVRIWTKPNPNNLVVTLPSVDSPRDVLVPSVSRQRSRSISPYPEITMSRTDSPVSQDYESFVDAETDHPPQGRTVTFSDHPFLGGLTPPDPVVTKQEQDRRLS</sequence>
<feature type="region of interest" description="Disordered" evidence="4">
    <location>
        <begin position="1"/>
        <end position="27"/>
    </location>
</feature>
<name>D8QHH5_SCHCM</name>
<dbReference type="InterPro" id="IPR001680">
    <property type="entry name" value="WD40_rpt"/>
</dbReference>
<dbReference type="RefSeq" id="XP_003027841.1">
    <property type="nucleotide sequence ID" value="XM_003027795.1"/>
</dbReference>
<dbReference type="Gene3D" id="2.130.10.10">
    <property type="entry name" value="YVTN repeat-like/Quinoprotein amine dehydrogenase"/>
    <property type="match status" value="2"/>
</dbReference>
<dbReference type="EMBL" id="GL377312">
    <property type="protein sequence ID" value="EFI92938.1"/>
    <property type="molecule type" value="Genomic_DNA"/>
</dbReference>
<evidence type="ECO:0000313" key="6">
    <source>
        <dbReference type="EMBL" id="EFI92938.1"/>
    </source>
</evidence>
<feature type="region of interest" description="Disordered" evidence="4">
    <location>
        <begin position="489"/>
        <end position="546"/>
    </location>
</feature>
<keyword evidence="5" id="KW-0812">Transmembrane</keyword>
<dbReference type="GO" id="GO:0034657">
    <property type="term" value="C:GID complex"/>
    <property type="evidence" value="ECO:0007669"/>
    <property type="project" value="TreeGrafter"/>
</dbReference>
<dbReference type="eggNOG" id="KOG0293">
    <property type="taxonomic scope" value="Eukaryota"/>
</dbReference>
<feature type="transmembrane region" description="Helical" evidence="5">
    <location>
        <begin position="284"/>
        <end position="304"/>
    </location>
</feature>
<feature type="region of interest" description="Disordered" evidence="4">
    <location>
        <begin position="590"/>
        <end position="624"/>
    </location>
</feature>
<keyword evidence="1 3" id="KW-0853">WD repeat</keyword>
<dbReference type="SMART" id="SM00320">
    <property type="entry name" value="WD40"/>
    <property type="match status" value="5"/>
</dbReference>
<organism evidence="7">
    <name type="scientific">Schizophyllum commune (strain H4-8 / FGSC 9210)</name>
    <name type="common">Split gill fungus</name>
    <dbReference type="NCBI Taxonomy" id="578458"/>
    <lineage>
        <taxon>Eukaryota</taxon>
        <taxon>Fungi</taxon>
        <taxon>Dikarya</taxon>
        <taxon>Basidiomycota</taxon>
        <taxon>Agaricomycotina</taxon>
        <taxon>Agaricomycetes</taxon>
        <taxon>Agaricomycetidae</taxon>
        <taxon>Agaricales</taxon>
        <taxon>Schizophyllaceae</taxon>
        <taxon>Schizophyllum</taxon>
    </lineage>
</organism>
<dbReference type="Pfam" id="PF00400">
    <property type="entry name" value="WD40"/>
    <property type="match status" value="1"/>
</dbReference>
<feature type="repeat" description="WD" evidence="3">
    <location>
        <begin position="644"/>
        <end position="677"/>
    </location>
</feature>
<keyword evidence="7" id="KW-1185">Reference proteome</keyword>
<dbReference type="GO" id="GO:0043161">
    <property type="term" value="P:proteasome-mediated ubiquitin-dependent protein catabolic process"/>
    <property type="evidence" value="ECO:0007669"/>
    <property type="project" value="TreeGrafter"/>
</dbReference>
<evidence type="ECO:0000256" key="5">
    <source>
        <dbReference type="SAM" id="Phobius"/>
    </source>
</evidence>
<evidence type="ECO:0000256" key="1">
    <source>
        <dbReference type="ARBA" id="ARBA00022574"/>
    </source>
</evidence>
<dbReference type="AlphaFoldDB" id="D8QHH5"/>
<keyword evidence="5" id="KW-0472">Membrane</keyword>
<dbReference type="InterPro" id="IPR051350">
    <property type="entry name" value="WD_repeat-ST_regulator"/>
</dbReference>
<dbReference type="VEuPathDB" id="FungiDB:SCHCODRAFT_02681147"/>
<dbReference type="HOGENOM" id="CLU_008849_0_0_1"/>
<accession>D8QHH5</accession>
<feature type="region of interest" description="Disordered" evidence="4">
    <location>
        <begin position="1049"/>
        <end position="1088"/>
    </location>
</feature>
<dbReference type="KEGG" id="scm:SCHCO_02681147"/>
<keyword evidence="5" id="KW-1133">Transmembrane helix</keyword>
<evidence type="ECO:0000256" key="4">
    <source>
        <dbReference type="SAM" id="MobiDB-lite"/>
    </source>
</evidence>
<feature type="transmembrane region" description="Helical" evidence="5">
    <location>
        <begin position="316"/>
        <end position="338"/>
    </location>
</feature>
<gene>
    <name evidence="6" type="ORF">SCHCODRAFT_237857</name>
</gene>
<feature type="compositionally biased region" description="Low complexity" evidence="4">
    <location>
        <begin position="598"/>
        <end position="613"/>
    </location>
</feature>
<dbReference type="InterPro" id="IPR015943">
    <property type="entry name" value="WD40/YVTN_repeat-like_dom_sf"/>
</dbReference>
<evidence type="ECO:0000256" key="3">
    <source>
        <dbReference type="PROSITE-ProRule" id="PRU00221"/>
    </source>
</evidence>
<dbReference type="SUPFAM" id="SSF50978">
    <property type="entry name" value="WD40 repeat-like"/>
    <property type="match status" value="1"/>
</dbReference>
<dbReference type="OMA" id="AVNSFWF"/>
<dbReference type="InterPro" id="IPR036322">
    <property type="entry name" value="WD40_repeat_dom_sf"/>
</dbReference>
<dbReference type="GeneID" id="9597578"/>
<feature type="transmembrane region" description="Helical" evidence="5">
    <location>
        <begin position="393"/>
        <end position="417"/>
    </location>
</feature>
<protein>
    <submittedName>
        <fullName evidence="6">Uncharacterized protein</fullName>
    </submittedName>
</protein>